<evidence type="ECO:0000256" key="4">
    <source>
        <dbReference type="PIRSR" id="PIRSR000331-2"/>
    </source>
</evidence>
<dbReference type="InterPro" id="IPR024674">
    <property type="entry name" value="HpaB/PvcC/4-BUDH_N"/>
</dbReference>
<feature type="domain" description="HpaB/PvcC/4-BUDH C-terminal" evidence="5">
    <location>
        <begin position="294"/>
        <end position="486"/>
    </location>
</feature>
<dbReference type="PANTHER" id="PTHR36117">
    <property type="entry name" value="4-HYDROXYPHENYLACETATE 3-MONOOXYGENASE-RELATED"/>
    <property type="match status" value="1"/>
</dbReference>
<evidence type="ECO:0000259" key="5">
    <source>
        <dbReference type="Pfam" id="PF03241"/>
    </source>
</evidence>
<dbReference type="Gene3D" id="2.40.110.10">
    <property type="entry name" value="Butyryl-CoA Dehydrogenase, subunit A, domain 2"/>
    <property type="match status" value="1"/>
</dbReference>
<feature type="domain" description="HpaB/PvcC/4-BUDH N-terminal" evidence="6">
    <location>
        <begin position="13"/>
        <end position="286"/>
    </location>
</feature>
<dbReference type="KEGG" id="meg:DKB62_02945"/>
<evidence type="ECO:0000256" key="2">
    <source>
        <dbReference type="ARBA" id="ARBA00022827"/>
    </source>
</evidence>
<reference evidence="7 8" key="1">
    <citation type="submission" date="2018-05" db="EMBL/GenBank/DDBJ databases">
        <title>Complete genome sequence of Megasphaera sp. AJH120T, isolated from the ceca of a chicken.</title>
        <authorList>
            <person name="Maki J."/>
            <person name="Looft T."/>
        </authorList>
    </citation>
    <scope>NUCLEOTIDE SEQUENCE [LARGE SCALE GENOMIC DNA]</scope>
    <source>
        <strain evidence="7 8">AJH120</strain>
    </source>
</reference>
<keyword evidence="1" id="KW-0285">Flavoprotein</keyword>
<proteinExistence type="predicted"/>
<gene>
    <name evidence="7" type="ORF">DKB62_02945</name>
</gene>
<evidence type="ECO:0000256" key="1">
    <source>
        <dbReference type="ARBA" id="ARBA00022630"/>
    </source>
</evidence>
<dbReference type="InterPro" id="IPR004925">
    <property type="entry name" value="HpaB/PvcC/4-BUDH"/>
</dbReference>
<feature type="binding site" evidence="4">
    <location>
        <position position="200"/>
    </location>
    <ligand>
        <name>FAD</name>
        <dbReference type="ChEBI" id="CHEBI:57692"/>
    </ligand>
</feature>
<evidence type="ECO:0000256" key="3">
    <source>
        <dbReference type="ARBA" id="ARBA00023002"/>
    </source>
</evidence>
<evidence type="ECO:0000313" key="8">
    <source>
        <dbReference type="Proteomes" id="UP000254337"/>
    </source>
</evidence>
<dbReference type="AlphaFoldDB" id="A0A346AXL8"/>
<keyword evidence="8" id="KW-1185">Reference proteome</keyword>
<dbReference type="InterPro" id="IPR024719">
    <property type="entry name" value="HpaB/PvcC/4-BUDH_C"/>
</dbReference>
<evidence type="ECO:0000313" key="7">
    <source>
        <dbReference type="EMBL" id="AXL20611.1"/>
    </source>
</evidence>
<dbReference type="PANTHER" id="PTHR36117:SF3">
    <property type="entry name" value="4-HYDROXYPHENYLACETATE 3-MONOOXYGENASE-RELATED"/>
    <property type="match status" value="1"/>
</dbReference>
<dbReference type="InterPro" id="IPR036250">
    <property type="entry name" value="AcylCo_DH-like_C"/>
</dbReference>
<dbReference type="PIRSF" id="PIRSF000331">
    <property type="entry name" value="HpaA_HpaB"/>
    <property type="match status" value="1"/>
</dbReference>
<keyword evidence="2 4" id="KW-0274">FAD</keyword>
<keyword evidence="3" id="KW-0560">Oxidoreductase</keyword>
<dbReference type="OrthoDB" id="9785230at2"/>
<name>A0A346AXL8_9FIRM</name>
<accession>A0A346AXL8</accession>
<evidence type="ECO:0000259" key="6">
    <source>
        <dbReference type="Pfam" id="PF11794"/>
    </source>
</evidence>
<dbReference type="SUPFAM" id="SSF47203">
    <property type="entry name" value="Acyl-CoA dehydrogenase C-terminal domain-like"/>
    <property type="match status" value="1"/>
</dbReference>
<organism evidence="7 8">
    <name type="scientific">Megasphaera stantonii</name>
    <dbReference type="NCBI Taxonomy" id="2144175"/>
    <lineage>
        <taxon>Bacteria</taxon>
        <taxon>Bacillati</taxon>
        <taxon>Bacillota</taxon>
        <taxon>Negativicutes</taxon>
        <taxon>Veillonellales</taxon>
        <taxon>Veillonellaceae</taxon>
        <taxon>Megasphaera</taxon>
    </lineage>
</organism>
<dbReference type="EMBL" id="CP029462">
    <property type="protein sequence ID" value="AXL20611.1"/>
    <property type="molecule type" value="Genomic_DNA"/>
</dbReference>
<dbReference type="Pfam" id="PF11794">
    <property type="entry name" value="HpaB_N"/>
    <property type="match status" value="1"/>
</dbReference>
<dbReference type="Gene3D" id="1.10.3140.10">
    <property type="entry name" value="4-hydroxybutyryl-coa dehydratase, domain 1"/>
    <property type="match status" value="1"/>
</dbReference>
<dbReference type="Proteomes" id="UP000254337">
    <property type="component" value="Chromosome"/>
</dbReference>
<sequence>MSPAKEGFGMLMTKQQFQDSIRARKPMNVWFLGEKIEDVTTYPPLAASFNAISKIYELQHRPDWQDLITVPSHMLDERVSIYNAPLRSAEDANRKTRAARALAEVIGCCTHRCTGSEAFAGLGPACYDMDHDLGTNYFERFMNFLKYVQQNDLTCTVTVTDVKGLRTAPPHAQADRDSYVHVDEVREDGIVISGFKCNQTGILFAHEIVIVPTTNMKPEDKDFAVACAVPADTPGLTFVLGRTPQDKRFFEVEGDIEGIDLGKQYADHQALVYFDHVFVPNERVFLCGETQYVGRLLSYFTAVHRLTAGGCKAGGCSALCGAASLLADMVGVQKAGHIRTKLTEMAMTAETVYGLSIASGVEGFQHPSGFWIPNPLMSHTCKYTCTKIPFDAVRYARDILAGFGETAPSELDMRNPEVGELCQRAFNPGNPKYNAFDRLRASRFIEHMVRGSNWTAMALHGGGNQEASTVMARMYTDWEYLKGLVKVATGIETDAQKAEEFIDTIGKRQGRICTTLDLPKVES</sequence>
<dbReference type="SUPFAM" id="SSF56645">
    <property type="entry name" value="Acyl-CoA dehydrogenase NM domain-like"/>
    <property type="match status" value="1"/>
</dbReference>
<dbReference type="Gene3D" id="1.20.140.10">
    <property type="entry name" value="Butyryl-CoA Dehydrogenase, subunit A, domain 3"/>
    <property type="match status" value="1"/>
</dbReference>
<dbReference type="Pfam" id="PF03241">
    <property type="entry name" value="HpaB"/>
    <property type="match status" value="1"/>
</dbReference>
<dbReference type="InterPro" id="IPR009100">
    <property type="entry name" value="AcylCoA_DH/oxidase_NM_dom_sf"/>
</dbReference>
<evidence type="ECO:0008006" key="9">
    <source>
        <dbReference type="Google" id="ProtNLM"/>
    </source>
</evidence>
<protein>
    <recommendedName>
        <fullName evidence="9">4-hydroxybutyryl-CoA dehydratase</fullName>
    </recommendedName>
</protein>
<dbReference type="InterPro" id="IPR046373">
    <property type="entry name" value="Acyl-CoA_Oxase/DH_mid-dom_sf"/>
</dbReference>
<dbReference type="GO" id="GO:0016627">
    <property type="term" value="F:oxidoreductase activity, acting on the CH-CH group of donors"/>
    <property type="evidence" value="ECO:0007669"/>
    <property type="project" value="InterPro"/>
</dbReference>